<dbReference type="SUPFAM" id="SSF53474">
    <property type="entry name" value="alpha/beta-Hydrolases"/>
    <property type="match status" value="1"/>
</dbReference>
<dbReference type="Gene3D" id="3.40.50.1820">
    <property type="entry name" value="alpha/beta hydrolase"/>
    <property type="match status" value="1"/>
</dbReference>
<dbReference type="PANTHER" id="PTHR43798">
    <property type="entry name" value="MONOACYLGLYCEROL LIPASE"/>
    <property type="match status" value="1"/>
</dbReference>
<dbReference type="Proteomes" id="UP000249499">
    <property type="component" value="Plasmid unnamed1"/>
</dbReference>
<dbReference type="InterPro" id="IPR029058">
    <property type="entry name" value="AB_hydrolase_fold"/>
</dbReference>
<evidence type="ECO:0000313" key="2">
    <source>
        <dbReference type="EMBL" id="WFR98802.1"/>
    </source>
</evidence>
<protein>
    <submittedName>
        <fullName evidence="2">Alpha/beta hydrolase</fullName>
    </submittedName>
</protein>
<evidence type="ECO:0000313" key="3">
    <source>
        <dbReference type="Proteomes" id="UP000249499"/>
    </source>
</evidence>
<dbReference type="InterPro" id="IPR000073">
    <property type="entry name" value="AB_hydrolase_1"/>
</dbReference>
<proteinExistence type="predicted"/>
<keyword evidence="3" id="KW-1185">Reference proteome</keyword>
<reference evidence="3" key="2">
    <citation type="journal article" date="2023" name="MicrobiologyOpen">
        <title>Genomics of the tumorigenes clade of the family Rhizobiaceae and description of Rhizobium rhododendri sp. nov.</title>
        <authorList>
            <person name="Kuzmanovic N."/>
            <person name="diCenzo G.C."/>
            <person name="Bunk B."/>
            <person name="Sproeer C."/>
            <person name="Fruehling A."/>
            <person name="Neumann-Schaal M."/>
            <person name="Overmann J."/>
            <person name="Smalla K."/>
        </authorList>
    </citation>
    <scope>NUCLEOTIDE SEQUENCE [LARGE SCALE GENOMIC DNA]</scope>
    <source>
        <strain evidence="3">1078</strain>
        <plasmid evidence="3">unnamed1</plasmid>
    </source>
</reference>
<dbReference type="GO" id="GO:0016787">
    <property type="term" value="F:hydrolase activity"/>
    <property type="evidence" value="ECO:0007669"/>
    <property type="project" value="UniProtKB-KW"/>
</dbReference>
<dbReference type="EMBL" id="CP117258">
    <property type="protein sequence ID" value="WFR98802.1"/>
    <property type="molecule type" value="Genomic_DNA"/>
</dbReference>
<organism evidence="2 3">
    <name type="scientific">Rhizobium tumorigenes</name>
    <dbReference type="NCBI Taxonomy" id="2041385"/>
    <lineage>
        <taxon>Bacteria</taxon>
        <taxon>Pseudomonadati</taxon>
        <taxon>Pseudomonadota</taxon>
        <taxon>Alphaproteobacteria</taxon>
        <taxon>Hyphomicrobiales</taxon>
        <taxon>Rhizobiaceae</taxon>
        <taxon>Rhizobium/Agrobacterium group</taxon>
        <taxon>Rhizobium</taxon>
    </lineage>
</organism>
<reference evidence="2 3" key="1">
    <citation type="journal article" date="2018" name="Sci. Rep.">
        <title>Rhizobium tumorigenes sp. nov., a novel plant tumorigenic bacterium isolated from cane gall tumors on thornless blackberry.</title>
        <authorList>
            <person name="Kuzmanovi N."/>
            <person name="Smalla K."/>
            <person name="Gronow S."/>
            <person name="PuBawska J."/>
        </authorList>
    </citation>
    <scope>NUCLEOTIDE SEQUENCE [LARGE SCALE GENOMIC DNA]</scope>
    <source>
        <strain evidence="2 3">1078</strain>
    </source>
</reference>
<dbReference type="InterPro" id="IPR050266">
    <property type="entry name" value="AB_hydrolase_sf"/>
</dbReference>
<name>A0AAF1KT40_9HYPH</name>
<evidence type="ECO:0000259" key="1">
    <source>
        <dbReference type="Pfam" id="PF00561"/>
    </source>
</evidence>
<dbReference type="GO" id="GO:0016020">
    <property type="term" value="C:membrane"/>
    <property type="evidence" value="ECO:0007669"/>
    <property type="project" value="TreeGrafter"/>
</dbReference>
<sequence>MTVSTFLRDQCLLSVDDAGGAGLPIIFQHGLCGDAGQTTEAFPADTAFRRVTIEMRGHGRSAAGDPSKFSIATFTDDVASFIAEKHLKPVVVGGISMGATIALRLAVKYPQLVKGLIIARPAWIIDNAPENMMPNAEVGALLARLPPDEARQQFMAGDTANLLKRDAQANLDSLIGFFARAPIDITAALLTAISADGPGVSEDAVRDLAIPTLVVGHEQDLVHPIAYAQALAGMIAGSNYVEITPKAADKLRYVSEFRAAIQDFLNAHFRQG</sequence>
<feature type="domain" description="AB hydrolase-1" evidence="1">
    <location>
        <begin position="24"/>
        <end position="145"/>
    </location>
</feature>
<dbReference type="KEGG" id="rtu:PR017_24220"/>
<dbReference type="Pfam" id="PF00561">
    <property type="entry name" value="Abhydrolase_1"/>
    <property type="match status" value="1"/>
</dbReference>
<geneLocation type="plasmid" evidence="2 3">
    <name>unnamed1</name>
</geneLocation>
<dbReference type="AlphaFoldDB" id="A0AAF1KT40"/>
<dbReference type="PANTHER" id="PTHR43798:SF33">
    <property type="entry name" value="HYDROLASE, PUTATIVE (AFU_ORTHOLOGUE AFUA_2G14860)-RELATED"/>
    <property type="match status" value="1"/>
</dbReference>
<keyword evidence="2" id="KW-0378">Hydrolase</keyword>
<accession>A0AAF1KT40</accession>
<dbReference type="RefSeq" id="WP_111223050.1">
    <property type="nucleotide sequence ID" value="NZ_CP117258.1"/>
</dbReference>
<gene>
    <name evidence="2" type="ORF">PR017_24220</name>
</gene>
<dbReference type="PRINTS" id="PR00111">
    <property type="entry name" value="ABHYDROLASE"/>
</dbReference>
<keyword evidence="2" id="KW-0614">Plasmid</keyword>